<keyword evidence="1" id="KW-0805">Transcription regulation</keyword>
<reference evidence="6 7" key="1">
    <citation type="journal article" date="2017" name="Gigascience">
        <title>Draft genome of the honey bee ectoparasitic mite, Tropilaelaps mercedesae, is shaped by the parasitic life history.</title>
        <authorList>
            <person name="Dong X."/>
            <person name="Armstrong S.D."/>
            <person name="Xia D."/>
            <person name="Makepeace B.L."/>
            <person name="Darby A.C."/>
            <person name="Kadowaki T."/>
        </authorList>
    </citation>
    <scope>NUCLEOTIDE SEQUENCE [LARGE SCALE GENOMIC DNA]</scope>
    <source>
        <strain evidence="6">Wuxi-XJTLU</strain>
    </source>
</reference>
<feature type="domain" description="BZIP" evidence="5">
    <location>
        <begin position="39"/>
        <end position="102"/>
    </location>
</feature>
<gene>
    <name evidence="6" type="ORF">BIW11_09927</name>
</gene>
<dbReference type="SUPFAM" id="SSF57959">
    <property type="entry name" value="Leucine zipper domain"/>
    <property type="match status" value="1"/>
</dbReference>
<dbReference type="InterPro" id="IPR004827">
    <property type="entry name" value="bZIP"/>
</dbReference>
<protein>
    <recommendedName>
        <fullName evidence="5">BZIP domain-containing protein</fullName>
    </recommendedName>
</protein>
<keyword evidence="2" id="KW-0238">DNA-binding</keyword>
<evidence type="ECO:0000256" key="1">
    <source>
        <dbReference type="ARBA" id="ARBA00023015"/>
    </source>
</evidence>
<accession>A0A1V9XHY4</accession>
<evidence type="ECO:0000313" key="6">
    <source>
        <dbReference type="EMBL" id="OQR73144.1"/>
    </source>
</evidence>
<dbReference type="Pfam" id="PF07716">
    <property type="entry name" value="bZIP_2"/>
    <property type="match status" value="1"/>
</dbReference>
<dbReference type="InParanoid" id="A0A1V9XHY4"/>
<evidence type="ECO:0000256" key="4">
    <source>
        <dbReference type="SAM" id="MobiDB-lite"/>
    </source>
</evidence>
<evidence type="ECO:0000256" key="3">
    <source>
        <dbReference type="ARBA" id="ARBA00023163"/>
    </source>
</evidence>
<dbReference type="GO" id="GO:0000981">
    <property type="term" value="F:DNA-binding transcription factor activity, RNA polymerase II-specific"/>
    <property type="evidence" value="ECO:0007669"/>
    <property type="project" value="TreeGrafter"/>
</dbReference>
<keyword evidence="7" id="KW-1185">Reference proteome</keyword>
<dbReference type="AlphaFoldDB" id="A0A1V9XHY4"/>
<dbReference type="OrthoDB" id="295274at2759"/>
<feature type="compositionally biased region" description="Polar residues" evidence="4">
    <location>
        <begin position="13"/>
        <end position="22"/>
    </location>
</feature>
<keyword evidence="3" id="KW-0804">Transcription</keyword>
<dbReference type="InterPro" id="IPR000837">
    <property type="entry name" value="AP-1"/>
</dbReference>
<evidence type="ECO:0000313" key="7">
    <source>
        <dbReference type="Proteomes" id="UP000192247"/>
    </source>
</evidence>
<comment type="caution">
    <text evidence="6">The sequence shown here is derived from an EMBL/GenBank/DDBJ whole genome shotgun (WGS) entry which is preliminary data.</text>
</comment>
<dbReference type="InterPro" id="IPR046347">
    <property type="entry name" value="bZIP_sf"/>
</dbReference>
<sequence>MVMMHGAGMEMPNASQHSSASSRVGLKRKSGGGSSDDEEERKRKFRENNKRAAQRCRLRKKQEIEETRKERDRLREENQKLTAKLELCLDNEDKLRGQLEKLKMELVEHAQCSVSLKKRNSGVIQYNM</sequence>
<dbReference type="EMBL" id="MNPL01010393">
    <property type="protein sequence ID" value="OQR73144.1"/>
    <property type="molecule type" value="Genomic_DNA"/>
</dbReference>
<dbReference type="SMART" id="SM00338">
    <property type="entry name" value="BRLZ"/>
    <property type="match status" value="1"/>
</dbReference>
<dbReference type="PANTHER" id="PTHR23351">
    <property type="entry name" value="FOS TRANSCRIPTION FACTOR-RELATED"/>
    <property type="match status" value="1"/>
</dbReference>
<evidence type="ECO:0000259" key="5">
    <source>
        <dbReference type="PROSITE" id="PS50217"/>
    </source>
</evidence>
<dbReference type="STRING" id="418985.A0A1V9XHY4"/>
<dbReference type="PROSITE" id="PS50217">
    <property type="entry name" value="BZIP"/>
    <property type="match status" value="1"/>
</dbReference>
<dbReference type="GO" id="GO:0005634">
    <property type="term" value="C:nucleus"/>
    <property type="evidence" value="ECO:0007669"/>
    <property type="project" value="TreeGrafter"/>
</dbReference>
<organism evidence="6 7">
    <name type="scientific">Tropilaelaps mercedesae</name>
    <dbReference type="NCBI Taxonomy" id="418985"/>
    <lineage>
        <taxon>Eukaryota</taxon>
        <taxon>Metazoa</taxon>
        <taxon>Ecdysozoa</taxon>
        <taxon>Arthropoda</taxon>
        <taxon>Chelicerata</taxon>
        <taxon>Arachnida</taxon>
        <taxon>Acari</taxon>
        <taxon>Parasitiformes</taxon>
        <taxon>Mesostigmata</taxon>
        <taxon>Gamasina</taxon>
        <taxon>Dermanyssoidea</taxon>
        <taxon>Laelapidae</taxon>
        <taxon>Tropilaelaps</taxon>
    </lineage>
</organism>
<name>A0A1V9XHY4_9ACAR</name>
<dbReference type="Gene3D" id="1.20.5.170">
    <property type="match status" value="1"/>
</dbReference>
<evidence type="ECO:0000256" key="2">
    <source>
        <dbReference type="ARBA" id="ARBA00023125"/>
    </source>
</evidence>
<feature type="compositionally biased region" description="Basic and acidic residues" evidence="4">
    <location>
        <begin position="61"/>
        <end position="77"/>
    </location>
</feature>
<proteinExistence type="predicted"/>
<dbReference type="PANTHER" id="PTHR23351:SF24">
    <property type="entry name" value="ACTIVATING TRANSCRIPTION FACTOR 3-RELATED"/>
    <property type="match status" value="1"/>
</dbReference>
<feature type="region of interest" description="Disordered" evidence="4">
    <location>
        <begin position="1"/>
        <end position="77"/>
    </location>
</feature>
<feature type="compositionally biased region" description="Basic and acidic residues" evidence="4">
    <location>
        <begin position="40"/>
        <end position="50"/>
    </location>
</feature>
<dbReference type="GO" id="GO:0000978">
    <property type="term" value="F:RNA polymerase II cis-regulatory region sequence-specific DNA binding"/>
    <property type="evidence" value="ECO:0007669"/>
    <property type="project" value="TreeGrafter"/>
</dbReference>
<dbReference type="Proteomes" id="UP000192247">
    <property type="component" value="Unassembled WGS sequence"/>
</dbReference>